<evidence type="ECO:0000313" key="2">
    <source>
        <dbReference type="Proteomes" id="UP000059074"/>
    </source>
</evidence>
<dbReference type="OrthoDB" id="9799894at2"/>
<sequence>MIRYSLRCAGDHEFEAWFASSASYDAQAAAGDVVCPVCASRKVEKSIMAPNVAVSSRSAEMPSPNEDTAAKVRALMREVRQMVEAQSENVGDRFPDEARAIHYREVEQRAIRGTASADEVRSLLDEGIAIVPLPDLPEEAN</sequence>
<dbReference type="Pfam" id="PF06676">
    <property type="entry name" value="DUF1178"/>
    <property type="match status" value="1"/>
</dbReference>
<comment type="caution">
    <text evidence="1">The sequence shown here is derived from an EMBL/GenBank/DDBJ whole genome shotgun (WGS) entry which is preliminary data.</text>
</comment>
<proteinExistence type="predicted"/>
<dbReference type="PIRSF" id="PIRSF032131">
    <property type="entry name" value="UCP032131"/>
    <property type="match status" value="1"/>
</dbReference>
<keyword evidence="2" id="KW-1185">Reference proteome</keyword>
<protein>
    <recommendedName>
        <fullName evidence="3">DUF1178 family protein</fullName>
    </recommendedName>
</protein>
<name>A0A109BCB3_HYPSL</name>
<reference evidence="1 2" key="1">
    <citation type="submission" date="2015-10" db="EMBL/GenBank/DDBJ databases">
        <title>Transcriptomic analysis of a linuron degrading triple-species bacterial consortium.</title>
        <authorList>
            <person name="Albers P."/>
        </authorList>
    </citation>
    <scope>NUCLEOTIDE SEQUENCE [LARGE SCALE GENOMIC DNA]</scope>
    <source>
        <strain evidence="1 2">WDL6</strain>
    </source>
</reference>
<dbReference type="STRING" id="121290.APY04_2372"/>
<dbReference type="AlphaFoldDB" id="A0A109BCB3"/>
<gene>
    <name evidence="1" type="ORF">APY04_2372</name>
</gene>
<dbReference type="InterPro" id="IPR009562">
    <property type="entry name" value="DUF1178"/>
</dbReference>
<evidence type="ECO:0008006" key="3">
    <source>
        <dbReference type="Google" id="ProtNLM"/>
    </source>
</evidence>
<dbReference type="RefSeq" id="WP_068462718.1">
    <property type="nucleotide sequence ID" value="NZ_LMTR01000073.1"/>
</dbReference>
<dbReference type="EMBL" id="LMTR01000073">
    <property type="protein sequence ID" value="KWT66176.1"/>
    <property type="molecule type" value="Genomic_DNA"/>
</dbReference>
<evidence type="ECO:0000313" key="1">
    <source>
        <dbReference type="EMBL" id="KWT66176.1"/>
    </source>
</evidence>
<dbReference type="Proteomes" id="UP000059074">
    <property type="component" value="Unassembled WGS sequence"/>
</dbReference>
<accession>A0A109BCB3</accession>
<dbReference type="PATRIC" id="fig|121290.4.peg.276"/>
<organism evidence="1 2">
    <name type="scientific">Hyphomicrobium sulfonivorans</name>
    <dbReference type="NCBI Taxonomy" id="121290"/>
    <lineage>
        <taxon>Bacteria</taxon>
        <taxon>Pseudomonadati</taxon>
        <taxon>Pseudomonadota</taxon>
        <taxon>Alphaproteobacteria</taxon>
        <taxon>Hyphomicrobiales</taxon>
        <taxon>Hyphomicrobiaceae</taxon>
        <taxon>Hyphomicrobium</taxon>
    </lineage>
</organism>